<dbReference type="GO" id="GO:0016884">
    <property type="term" value="F:carbon-nitrogen ligase activity, with glutamine as amido-N-donor"/>
    <property type="evidence" value="ECO:0007669"/>
    <property type="project" value="InterPro"/>
</dbReference>
<dbReference type="InterPro" id="IPR003789">
    <property type="entry name" value="Asn/Gln_tRNA_amidoTrase-B-like"/>
</dbReference>
<reference evidence="1 2" key="1">
    <citation type="journal article" date="2014" name="Appl. Environ. Microbiol.">
        <title>Comparative genomic and morphological analysis of Listeria phages isolated from farm environments.</title>
        <authorList>
            <person name="Denes T."/>
            <person name="Vongkamjan K."/>
            <person name="Ackermann H.W."/>
            <person name="Moreno Switt A.I."/>
            <person name="Wiedmann M."/>
            <person name="den Bakker H.C."/>
        </authorList>
    </citation>
    <scope>NUCLEOTIDE SEQUENCE [LARGE SCALE GENOMIC DNA]</scope>
</reference>
<sequence>MKLEEKDKGTSLVERVKESLIHARKSKSDFINVYQNLIARLDNMRVEVKVKSVSELTDEQVRQAVKQEVKQIGKQIDFARTESEADDLGMELSLLHEFLPYQETLPEAIKLEVDKVAKSLNIAIPAKGKDIGILINKVKEELLKEDTELDSKLMTTYIRTGELEPSNLDNISFKDLKF</sequence>
<dbReference type="Proteomes" id="UP000026994">
    <property type="component" value="Segment"/>
</dbReference>
<protein>
    <submittedName>
        <fullName evidence="1">Uncharacterized protein</fullName>
    </submittedName>
</protein>
<dbReference type="EMBL" id="KJ094029">
    <property type="protein sequence ID" value="AHL19088.1"/>
    <property type="molecule type" value="Genomic_DNA"/>
</dbReference>
<dbReference type="SUPFAM" id="SSF89095">
    <property type="entry name" value="GatB/YqeY motif"/>
    <property type="match status" value="1"/>
</dbReference>
<gene>
    <name evidence="1" type="ORF">LP064_068</name>
</gene>
<evidence type="ECO:0000313" key="1">
    <source>
        <dbReference type="EMBL" id="AHL19088.1"/>
    </source>
</evidence>
<evidence type="ECO:0000313" key="2">
    <source>
        <dbReference type="Proteomes" id="UP000026994"/>
    </source>
</evidence>
<accession>A0A059T5L3</accession>
<proteinExistence type="predicted"/>
<name>A0A059T5L3_9CAUD</name>
<keyword evidence="2" id="KW-1185">Reference proteome</keyword>
<organism evidence="1 2">
    <name type="scientific">Listeria phage LP-064</name>
    <dbReference type="NCBI Taxonomy" id="1458853"/>
    <lineage>
        <taxon>Viruses</taxon>
        <taxon>Duplodnaviria</taxon>
        <taxon>Heunggongvirae</taxon>
        <taxon>Uroviricota</taxon>
        <taxon>Caudoviricetes</taxon>
        <taxon>Herelleviridae</taxon>
        <taxon>Jasinskavirinae</taxon>
        <taxon>Pecentumvirus</taxon>
        <taxon>Pecentumvirus LP064</taxon>
    </lineage>
</organism>